<dbReference type="InterPro" id="IPR001672">
    <property type="entry name" value="G6P_Isomerase"/>
</dbReference>
<dbReference type="Gene3D" id="3.40.50.10490">
    <property type="entry name" value="Glucose-6-phosphate isomerase like protein, domain 1"/>
    <property type="match status" value="2"/>
</dbReference>
<accession>A0ABX1NRT8</accession>
<feature type="active site" description="Proton donor" evidence="7">
    <location>
        <position position="367"/>
    </location>
</feature>
<proteinExistence type="inferred from homology"/>
<dbReference type="EMBL" id="WTVP01000006">
    <property type="protein sequence ID" value="NMG14699.1"/>
    <property type="molecule type" value="Genomic_DNA"/>
</dbReference>
<keyword evidence="4 7" id="KW-0324">Glycolysis</keyword>
<dbReference type="PANTHER" id="PTHR11469:SF1">
    <property type="entry name" value="GLUCOSE-6-PHOSPHATE ISOMERASE"/>
    <property type="match status" value="1"/>
</dbReference>
<dbReference type="CDD" id="cd05016">
    <property type="entry name" value="SIS_PGI_2"/>
    <property type="match status" value="1"/>
</dbReference>
<dbReference type="InterPro" id="IPR018189">
    <property type="entry name" value="Phosphoglucose_isomerase_CS"/>
</dbReference>
<dbReference type="InterPro" id="IPR035482">
    <property type="entry name" value="SIS_PGI_2"/>
</dbReference>
<dbReference type="NCBIfam" id="NF001211">
    <property type="entry name" value="PRK00179.1"/>
    <property type="match status" value="1"/>
</dbReference>
<comment type="pathway">
    <text evidence="7">Carbohydrate biosynthesis; gluconeogenesis.</text>
</comment>
<dbReference type="InterPro" id="IPR046348">
    <property type="entry name" value="SIS_dom_sf"/>
</dbReference>
<comment type="similarity">
    <text evidence="2 7 8">Belongs to the GPI family.</text>
</comment>
<sequence>MEVANNSKHSVFIAVTEPFTPPHRLSAWSTLENHAARLRTMRIAELFEHDAARFATLSFGHRGLLLDLSKQSIDAPALAALIDLAGQARLPDGIEALFAGEHLNFTEDRAVLHMALRGACAAPPEDAATLAQSQQRMRAFTVALRSGTMTGATGKPIRLVINLGIGGSDLGPRMAAQALVPTGLRATPEVRFVANIDRRELDEALADADPASTLFVVSSKSFATAETLANAQAARAWLQAGLGAGCDPALHFTAVSNATDAAAAFGIPAERVFPLPEWVGGRYSVWSTIGLPLMIAIGASEFDAFLAGARAMDEHFRTAPPDENLPVLMGLAGLWNTDFLGIESLALLPYAHGLRSFAAWLQQLEMESNGKRCLRDGSGSVIHTSPIVWGGVGTVGQHAFHQLFYQGTRRVALDFIVPVAAADDVSQRSLVENAFAQSAALMSGRDLDTAFASLRAKGLAESEAAVLAPHLVCPGNQPSTTVLLPALDAFSLGQLMALYEHKVFVQGWIWGINSFDQYGVELGKEMARSLSAGSGENHDASTAGLMAAAEAMRRTPDRS</sequence>
<comment type="caution">
    <text evidence="9">The sequence shown here is derived from an EMBL/GenBank/DDBJ whole genome shotgun (WGS) entry which is preliminary data.</text>
</comment>
<dbReference type="PROSITE" id="PS00174">
    <property type="entry name" value="P_GLUCOSE_ISOMERASE_2"/>
    <property type="match status" value="1"/>
</dbReference>
<comment type="catalytic activity">
    <reaction evidence="6 7 8">
        <text>alpha-D-glucose 6-phosphate = beta-D-fructose 6-phosphate</text>
        <dbReference type="Rhea" id="RHEA:11816"/>
        <dbReference type="ChEBI" id="CHEBI:57634"/>
        <dbReference type="ChEBI" id="CHEBI:58225"/>
        <dbReference type="EC" id="5.3.1.9"/>
    </reaction>
</comment>
<dbReference type="SUPFAM" id="SSF53697">
    <property type="entry name" value="SIS domain"/>
    <property type="match status" value="1"/>
</dbReference>
<comment type="pathway">
    <text evidence="1 7 8">Carbohydrate degradation; glycolysis; D-glyceraldehyde 3-phosphate and glycerone phosphate from D-glucose: step 2/4.</text>
</comment>
<evidence type="ECO:0000256" key="8">
    <source>
        <dbReference type="RuleBase" id="RU000612"/>
    </source>
</evidence>
<dbReference type="Gene3D" id="1.10.1390.10">
    <property type="match status" value="1"/>
</dbReference>
<evidence type="ECO:0000256" key="6">
    <source>
        <dbReference type="ARBA" id="ARBA00029321"/>
    </source>
</evidence>
<gene>
    <name evidence="7" type="primary">pgi</name>
    <name evidence="9" type="ORF">GPA24_03915</name>
</gene>
<evidence type="ECO:0000256" key="2">
    <source>
        <dbReference type="ARBA" id="ARBA00006604"/>
    </source>
</evidence>
<dbReference type="EC" id="5.3.1.9" evidence="7"/>
<dbReference type="PROSITE" id="PS51463">
    <property type="entry name" value="P_GLUCOSE_ISOMERASE_3"/>
    <property type="match status" value="1"/>
</dbReference>
<evidence type="ECO:0000256" key="7">
    <source>
        <dbReference type="HAMAP-Rule" id="MF_00473"/>
    </source>
</evidence>
<dbReference type="InterPro" id="IPR035476">
    <property type="entry name" value="SIS_PGI_1"/>
</dbReference>
<reference evidence="9 10" key="1">
    <citation type="submission" date="2019-12" db="EMBL/GenBank/DDBJ databases">
        <title>Comparative genomics gives insights into the taxonomy of the Azoarcus-Aromatoleum group and reveals separate origins of nif in the plant-associated Azoarcus and non-plant-associated Aromatoleum sub-groups.</title>
        <authorList>
            <person name="Lafos M."/>
            <person name="Maluk M."/>
            <person name="Batista M."/>
            <person name="Junghare M."/>
            <person name="Carmona M."/>
            <person name="Faoro H."/>
            <person name="Cruz L.M."/>
            <person name="Battistoni F."/>
            <person name="De Souza E."/>
            <person name="Pedrosa F."/>
            <person name="Chen W.-M."/>
            <person name="Poole P.S."/>
            <person name="Dixon R.A."/>
            <person name="James E.K."/>
        </authorList>
    </citation>
    <scope>NUCLEOTIDE SEQUENCE [LARGE SCALE GENOMIC DNA]</scope>
    <source>
        <strain evidence="9 10">PbN1</strain>
    </source>
</reference>
<dbReference type="GO" id="GO:0004347">
    <property type="term" value="F:glucose-6-phosphate isomerase activity"/>
    <property type="evidence" value="ECO:0007669"/>
    <property type="project" value="UniProtKB-EC"/>
</dbReference>
<keyword evidence="7" id="KW-0963">Cytoplasm</keyword>
<dbReference type="PRINTS" id="PR00662">
    <property type="entry name" value="G6PISOMERASE"/>
</dbReference>
<comment type="subcellular location">
    <subcellularLocation>
        <location evidence="7">Cytoplasm</location>
    </subcellularLocation>
</comment>
<dbReference type="InterPro" id="IPR023096">
    <property type="entry name" value="G6P_Isomerase_C"/>
</dbReference>
<dbReference type="CDD" id="cd05015">
    <property type="entry name" value="SIS_PGI_1"/>
    <property type="match status" value="1"/>
</dbReference>
<evidence type="ECO:0000256" key="1">
    <source>
        <dbReference type="ARBA" id="ARBA00004926"/>
    </source>
</evidence>
<dbReference type="PROSITE" id="PS00765">
    <property type="entry name" value="P_GLUCOSE_ISOMERASE_1"/>
    <property type="match status" value="1"/>
</dbReference>
<comment type="function">
    <text evidence="7">Catalyzes the reversible isomerization of glucose-6-phosphate to fructose-6-phosphate.</text>
</comment>
<protein>
    <recommendedName>
        <fullName evidence="7">Glucose-6-phosphate isomerase</fullName>
        <shortName evidence="7">GPI</shortName>
        <ecNumber evidence="7">5.3.1.9</ecNumber>
    </recommendedName>
    <alternativeName>
        <fullName evidence="7">Phosphoglucose isomerase</fullName>
        <shortName evidence="7">PGI</shortName>
    </alternativeName>
    <alternativeName>
        <fullName evidence="7">Phosphohexose isomerase</fullName>
        <shortName evidence="7">PHI</shortName>
    </alternativeName>
</protein>
<evidence type="ECO:0000256" key="3">
    <source>
        <dbReference type="ARBA" id="ARBA00022432"/>
    </source>
</evidence>
<evidence type="ECO:0000313" key="9">
    <source>
        <dbReference type="EMBL" id="NMG14699.1"/>
    </source>
</evidence>
<keyword evidence="10" id="KW-1185">Reference proteome</keyword>
<feature type="active site" evidence="7">
    <location>
        <position position="398"/>
    </location>
</feature>
<keyword evidence="5 7" id="KW-0413">Isomerase</keyword>
<dbReference type="Pfam" id="PF00342">
    <property type="entry name" value="PGI"/>
    <property type="match status" value="1"/>
</dbReference>
<evidence type="ECO:0000313" key="10">
    <source>
        <dbReference type="Proteomes" id="UP000633943"/>
    </source>
</evidence>
<keyword evidence="3 7" id="KW-0312">Gluconeogenesis</keyword>
<organism evidence="9 10">
    <name type="scientific">Aromatoleum bremense</name>
    <dbReference type="NCBI Taxonomy" id="76115"/>
    <lineage>
        <taxon>Bacteria</taxon>
        <taxon>Pseudomonadati</taxon>
        <taxon>Pseudomonadota</taxon>
        <taxon>Betaproteobacteria</taxon>
        <taxon>Rhodocyclales</taxon>
        <taxon>Rhodocyclaceae</taxon>
        <taxon>Aromatoleum</taxon>
    </lineage>
</organism>
<dbReference type="PANTHER" id="PTHR11469">
    <property type="entry name" value="GLUCOSE-6-PHOSPHATE ISOMERASE"/>
    <property type="match status" value="1"/>
</dbReference>
<dbReference type="HAMAP" id="MF_00473">
    <property type="entry name" value="G6P_isomerase"/>
    <property type="match status" value="1"/>
</dbReference>
<name>A0ABX1NRT8_9RHOO</name>
<feature type="active site" evidence="7">
    <location>
        <position position="524"/>
    </location>
</feature>
<dbReference type="Proteomes" id="UP000633943">
    <property type="component" value="Unassembled WGS sequence"/>
</dbReference>
<evidence type="ECO:0000256" key="5">
    <source>
        <dbReference type="ARBA" id="ARBA00023235"/>
    </source>
</evidence>
<evidence type="ECO:0000256" key="4">
    <source>
        <dbReference type="ARBA" id="ARBA00023152"/>
    </source>
</evidence>